<gene>
    <name evidence="2" type="ORF">A3H70_02015</name>
</gene>
<dbReference type="AlphaFoldDB" id="A0A1G2BS80"/>
<dbReference type="Proteomes" id="UP000178109">
    <property type="component" value="Unassembled WGS sequence"/>
</dbReference>
<proteinExistence type="predicted"/>
<evidence type="ECO:0000313" key="3">
    <source>
        <dbReference type="Proteomes" id="UP000178109"/>
    </source>
</evidence>
<name>A0A1G2BS80_9BACT</name>
<feature type="region of interest" description="Disordered" evidence="1">
    <location>
        <begin position="25"/>
        <end position="47"/>
    </location>
</feature>
<evidence type="ECO:0000256" key="1">
    <source>
        <dbReference type="SAM" id="MobiDB-lite"/>
    </source>
</evidence>
<comment type="caution">
    <text evidence="2">The sequence shown here is derived from an EMBL/GenBank/DDBJ whole genome shotgun (WGS) entry which is preliminary data.</text>
</comment>
<sequence>MSKKSLIIIVVVIVVAGVVYLASRSSNPGQTSTPITEQSGNEVKNQNTIDTSNWKMYTNKKYGFTFKYPFSEKLEEAAGTSGTLEEITINSPSSFDSGLGSGIIIHINDRASFRGTDSKDKTKKIGNYEVIIQKNIFSASEAPEAVPDVDAYLVVLKNVVLEMVNYRAEGGGDHTLDEAIISTLREI</sequence>
<organism evidence="2 3">
    <name type="scientific">Candidatus Komeilibacteria bacterium RIFCSPLOWO2_02_FULL_48_11</name>
    <dbReference type="NCBI Taxonomy" id="1798553"/>
    <lineage>
        <taxon>Bacteria</taxon>
        <taxon>Candidatus Komeiliibacteriota</taxon>
    </lineage>
</organism>
<accession>A0A1G2BS80</accession>
<protein>
    <submittedName>
        <fullName evidence="2">Uncharacterized protein</fullName>
    </submittedName>
</protein>
<dbReference type="EMBL" id="MHKO01000031">
    <property type="protein sequence ID" value="OGY92025.1"/>
    <property type="molecule type" value="Genomic_DNA"/>
</dbReference>
<dbReference type="STRING" id="1798553.A3H70_02015"/>
<reference evidence="2 3" key="1">
    <citation type="journal article" date="2016" name="Nat. Commun.">
        <title>Thousands of microbial genomes shed light on interconnected biogeochemical processes in an aquifer system.</title>
        <authorList>
            <person name="Anantharaman K."/>
            <person name="Brown C.T."/>
            <person name="Hug L.A."/>
            <person name="Sharon I."/>
            <person name="Castelle C.J."/>
            <person name="Probst A.J."/>
            <person name="Thomas B.C."/>
            <person name="Singh A."/>
            <person name="Wilkins M.J."/>
            <person name="Karaoz U."/>
            <person name="Brodie E.L."/>
            <person name="Williams K.H."/>
            <person name="Hubbard S.S."/>
            <person name="Banfield J.F."/>
        </authorList>
    </citation>
    <scope>NUCLEOTIDE SEQUENCE [LARGE SCALE GENOMIC DNA]</scope>
</reference>
<evidence type="ECO:0000313" key="2">
    <source>
        <dbReference type="EMBL" id="OGY92025.1"/>
    </source>
</evidence>